<dbReference type="EMBL" id="JACHEB010000010">
    <property type="protein sequence ID" value="MBB5330390.1"/>
    <property type="molecule type" value="Genomic_DNA"/>
</dbReference>
<comment type="caution">
    <text evidence="2">The sequence shown here is derived from an EMBL/GenBank/DDBJ whole genome shotgun (WGS) entry which is preliminary data.</text>
</comment>
<dbReference type="NCBIfam" id="TIGR03510">
    <property type="entry name" value="XapX"/>
    <property type="match status" value="1"/>
</dbReference>
<dbReference type="InterPro" id="IPR020017">
    <property type="entry name" value="XapX_domain"/>
</dbReference>
<keyword evidence="3" id="KW-1185">Reference proteome</keyword>
<proteinExistence type="predicted"/>
<keyword evidence="1" id="KW-1133">Transmembrane helix</keyword>
<dbReference type="AlphaFoldDB" id="A0A9X0QHN1"/>
<sequence>MIGKLAIGCALSLAIGAMCRWVDIPLPSPPKIQGALLVVAMTLGYLATDWVISRKILSKGAATTQSLCGGPTGVSCAPKQPQEQ</sequence>
<feature type="transmembrane region" description="Helical" evidence="1">
    <location>
        <begin position="35"/>
        <end position="52"/>
    </location>
</feature>
<evidence type="ECO:0000256" key="1">
    <source>
        <dbReference type="SAM" id="Phobius"/>
    </source>
</evidence>
<protein>
    <submittedName>
        <fullName evidence="2">XapX domain-containing protein</fullName>
    </submittedName>
</protein>
<evidence type="ECO:0000313" key="2">
    <source>
        <dbReference type="EMBL" id="MBB5330390.1"/>
    </source>
</evidence>
<evidence type="ECO:0000313" key="3">
    <source>
        <dbReference type="Proteomes" id="UP000535182"/>
    </source>
</evidence>
<keyword evidence="1" id="KW-0472">Membrane</keyword>
<name>A0A9X0QHN1_9BACT</name>
<gene>
    <name evidence="2" type="ORF">HDF14_004025</name>
</gene>
<reference evidence="2 3" key="1">
    <citation type="submission" date="2020-08" db="EMBL/GenBank/DDBJ databases">
        <title>Genomic Encyclopedia of Type Strains, Phase IV (KMG-V): Genome sequencing to study the core and pangenomes of soil and plant-associated prokaryotes.</title>
        <authorList>
            <person name="Whitman W."/>
        </authorList>
    </citation>
    <scope>NUCLEOTIDE SEQUENCE [LARGE SCALE GENOMIC DNA]</scope>
    <source>
        <strain evidence="2 3">X5P2</strain>
    </source>
</reference>
<accession>A0A9X0QHN1</accession>
<keyword evidence="1" id="KW-0812">Transmembrane</keyword>
<organism evidence="2 3">
    <name type="scientific">Tunturiibacter gelidiferens</name>
    <dbReference type="NCBI Taxonomy" id="3069689"/>
    <lineage>
        <taxon>Bacteria</taxon>
        <taxon>Pseudomonadati</taxon>
        <taxon>Acidobacteriota</taxon>
        <taxon>Terriglobia</taxon>
        <taxon>Terriglobales</taxon>
        <taxon>Acidobacteriaceae</taxon>
        <taxon>Tunturiibacter</taxon>
    </lineage>
</organism>
<dbReference type="Proteomes" id="UP000535182">
    <property type="component" value="Unassembled WGS sequence"/>
</dbReference>